<keyword evidence="4" id="KW-1185">Reference proteome</keyword>
<evidence type="ECO:0000313" key="4">
    <source>
        <dbReference type="Proteomes" id="UP000265020"/>
    </source>
</evidence>
<accession>A0A3Q2EHD7</accession>
<keyword evidence="1 2" id="KW-0175">Coiled coil</keyword>
<dbReference type="GeneID" id="107093552"/>
<proteinExistence type="predicted"/>
<dbReference type="Ensembl" id="ENSCVAT00000026865.1">
    <property type="protein sequence ID" value="ENSCVAP00000031737.1"/>
    <property type="gene ID" value="ENSCVAG00000021201.1"/>
</dbReference>
<feature type="coiled-coil region" evidence="2">
    <location>
        <begin position="248"/>
        <end position="309"/>
    </location>
</feature>
<feature type="coiled-coil region" evidence="2">
    <location>
        <begin position="46"/>
        <end position="222"/>
    </location>
</feature>
<name>A0A3Q2EHD7_CYPVA</name>
<dbReference type="Proteomes" id="UP000265020">
    <property type="component" value="Unassembled WGS sequence"/>
</dbReference>
<reference evidence="3" key="2">
    <citation type="submission" date="2025-09" db="UniProtKB">
        <authorList>
            <consortium name="Ensembl"/>
        </authorList>
    </citation>
    <scope>IDENTIFICATION</scope>
</reference>
<protein>
    <submittedName>
        <fullName evidence="3">Zgc:172182</fullName>
    </submittedName>
</protein>
<dbReference type="AlphaFoldDB" id="A0A3Q2EHD7"/>
<evidence type="ECO:0000256" key="2">
    <source>
        <dbReference type="SAM" id="Coils"/>
    </source>
</evidence>
<dbReference type="RefSeq" id="XP_015244167.1">
    <property type="nucleotide sequence ID" value="XM_015388681.1"/>
</dbReference>
<dbReference type="PANTHER" id="PTHR34768">
    <property type="entry name" value="COILED-COIL DOMAIN-CONTAINING PROTEIN 89"/>
    <property type="match status" value="1"/>
</dbReference>
<organism evidence="3 4">
    <name type="scientific">Cyprinodon variegatus</name>
    <name type="common">Sheepshead minnow</name>
    <dbReference type="NCBI Taxonomy" id="28743"/>
    <lineage>
        <taxon>Eukaryota</taxon>
        <taxon>Metazoa</taxon>
        <taxon>Chordata</taxon>
        <taxon>Craniata</taxon>
        <taxon>Vertebrata</taxon>
        <taxon>Euteleostomi</taxon>
        <taxon>Actinopterygii</taxon>
        <taxon>Neopterygii</taxon>
        <taxon>Teleostei</taxon>
        <taxon>Neoteleostei</taxon>
        <taxon>Acanthomorphata</taxon>
        <taxon>Ovalentaria</taxon>
        <taxon>Atherinomorphae</taxon>
        <taxon>Cyprinodontiformes</taxon>
        <taxon>Cyprinodontidae</taxon>
        <taxon>Cyprinodon</taxon>
    </lineage>
</organism>
<dbReference type="GeneTree" id="ENSGT00940000165617"/>
<evidence type="ECO:0000313" key="3">
    <source>
        <dbReference type="Ensembl" id="ENSCVAP00000031737.1"/>
    </source>
</evidence>
<dbReference type="InterPro" id="IPR043450">
    <property type="entry name" value="CCDC89-like"/>
</dbReference>
<sequence>MEHEENIQSPNESPQTLAAKDLGGELMLQSRIDEQSTLTCILKKRADEILLRYQALQKLNSDLEDQVAHSQKELANEKKKSEILATRFTYLADNNQGIISFMKEHKNQNAKLQSENRRLQLENDSLFSQKLQDKEALVEKLVQENKLLREKCALNEKKSREILAGYETKLREKEVQHQAKEESLLKQLIDAQRKHKEALESCNDLKHKLAEAEEEHKLKEIEMTETITTLTRGKGKLLEISRERGKVIQETQEQIQKLERKLKEEEKARVRAQERFASEAEAVNADRRVRSLTAALDRSTSELQELQKDFDAFKKYSANLLTKERELNQKLCYINF</sequence>
<dbReference type="OMA" id="AMLCSRI"/>
<dbReference type="KEGG" id="cvg:107093552"/>
<dbReference type="OrthoDB" id="10020070at2759"/>
<evidence type="ECO:0000256" key="1">
    <source>
        <dbReference type="ARBA" id="ARBA00023054"/>
    </source>
</evidence>
<dbReference type="PANTHER" id="PTHR34768:SF2">
    <property type="entry name" value="COILED-COIL DOMAIN CONTAINING 89"/>
    <property type="match status" value="1"/>
</dbReference>
<reference evidence="3" key="1">
    <citation type="submission" date="2025-08" db="UniProtKB">
        <authorList>
            <consortium name="Ensembl"/>
        </authorList>
    </citation>
    <scope>IDENTIFICATION</scope>
</reference>